<dbReference type="GO" id="GO:0000976">
    <property type="term" value="F:transcription cis-regulatory region binding"/>
    <property type="evidence" value="ECO:0007669"/>
    <property type="project" value="TreeGrafter"/>
</dbReference>
<name>A0A7Y9S5F4_9ACTN</name>
<dbReference type="InterPro" id="IPR009057">
    <property type="entry name" value="Homeodomain-like_sf"/>
</dbReference>
<keyword evidence="1 2" id="KW-0238">DNA-binding</keyword>
<keyword evidence="5" id="KW-1185">Reference proteome</keyword>
<reference evidence="4 5" key="1">
    <citation type="submission" date="2020-07" db="EMBL/GenBank/DDBJ databases">
        <title>Sequencing the genomes of 1000 actinobacteria strains.</title>
        <authorList>
            <person name="Klenk H.-P."/>
        </authorList>
    </citation>
    <scope>NUCLEOTIDE SEQUENCE [LARGE SCALE GENOMIC DNA]</scope>
    <source>
        <strain evidence="4 5">DSM 23819</strain>
    </source>
</reference>
<evidence type="ECO:0000313" key="4">
    <source>
        <dbReference type="EMBL" id="NYG59765.1"/>
    </source>
</evidence>
<evidence type="ECO:0000256" key="2">
    <source>
        <dbReference type="PROSITE-ProRule" id="PRU00335"/>
    </source>
</evidence>
<dbReference type="PANTHER" id="PTHR30055">
    <property type="entry name" value="HTH-TYPE TRANSCRIPTIONAL REGULATOR RUTR"/>
    <property type="match status" value="1"/>
</dbReference>
<dbReference type="InterPro" id="IPR050109">
    <property type="entry name" value="HTH-type_TetR-like_transc_reg"/>
</dbReference>
<dbReference type="InterPro" id="IPR001647">
    <property type="entry name" value="HTH_TetR"/>
</dbReference>
<dbReference type="AlphaFoldDB" id="A0A7Y9S5F4"/>
<dbReference type="InterPro" id="IPR023772">
    <property type="entry name" value="DNA-bd_HTH_TetR-type_CS"/>
</dbReference>
<evidence type="ECO:0000256" key="1">
    <source>
        <dbReference type="ARBA" id="ARBA00023125"/>
    </source>
</evidence>
<dbReference type="SUPFAM" id="SSF46689">
    <property type="entry name" value="Homeodomain-like"/>
    <property type="match status" value="2"/>
</dbReference>
<dbReference type="Gene3D" id="1.10.10.60">
    <property type="entry name" value="Homeodomain-like"/>
    <property type="match status" value="1"/>
</dbReference>
<feature type="DNA-binding region" description="H-T-H motif" evidence="2">
    <location>
        <begin position="230"/>
        <end position="249"/>
    </location>
</feature>
<dbReference type="RefSeq" id="WP_179502781.1">
    <property type="nucleotide sequence ID" value="NZ_JACCAA010000001.1"/>
</dbReference>
<dbReference type="Pfam" id="PF00440">
    <property type="entry name" value="TetR_N"/>
    <property type="match status" value="2"/>
</dbReference>
<dbReference type="PANTHER" id="PTHR30055:SF237">
    <property type="entry name" value="TRANSCRIPTIONAL REPRESSOR MCE3R"/>
    <property type="match status" value="1"/>
</dbReference>
<feature type="domain" description="HTH tetR-type" evidence="3">
    <location>
        <begin position="207"/>
        <end position="267"/>
    </location>
</feature>
<sequence>MNTTAAHVDGSRRRPRDRKQQILVASLELFAEHGYPNVTMAQIADAVGITAGALYRHFSNKAMLLQRVVADSFAWLNDPPSFTGYEDTVERMIVTISDRPFLSDLWTHEARYLPEDQLRDLRKRMRTYTEGFLPGIRQRRPDLTPGQDDLLAWAMQSLLSGLGRRSMRSLASVRVPSVRAALLAVPAAELVEIGPVAEPVKPNLTPVSMRERLLTVAFEQFGERGYQDTTMASIGAAADVTGPNVYGYFASKSELLRAVTDRGTHALWLNLDRTLASAATPADALHELVRSYTSLMGSWASTLEDPSGEHDVIDTMRAGQREYIAEWVALLQAVVPGLDQQQARARCQLAMFLISDLHKTRHIVRHANFHENLVAMVLAVLLDRSVPGS</sequence>
<evidence type="ECO:0000259" key="3">
    <source>
        <dbReference type="PROSITE" id="PS50977"/>
    </source>
</evidence>
<feature type="DNA-binding region" description="H-T-H motif" evidence="2">
    <location>
        <begin position="39"/>
        <end position="58"/>
    </location>
</feature>
<dbReference type="EMBL" id="JACCAA010000001">
    <property type="protein sequence ID" value="NYG59765.1"/>
    <property type="molecule type" value="Genomic_DNA"/>
</dbReference>
<dbReference type="Gene3D" id="1.10.357.10">
    <property type="entry name" value="Tetracycline Repressor, domain 2"/>
    <property type="match status" value="2"/>
</dbReference>
<dbReference type="PROSITE" id="PS50977">
    <property type="entry name" value="HTH_TETR_2"/>
    <property type="match status" value="2"/>
</dbReference>
<gene>
    <name evidence="4" type="ORF">BJ980_002688</name>
</gene>
<dbReference type="Proteomes" id="UP000540656">
    <property type="component" value="Unassembled WGS sequence"/>
</dbReference>
<comment type="caution">
    <text evidence="4">The sequence shown here is derived from an EMBL/GenBank/DDBJ whole genome shotgun (WGS) entry which is preliminary data.</text>
</comment>
<protein>
    <submittedName>
        <fullName evidence="4">AcrR family transcriptional regulator</fullName>
    </submittedName>
</protein>
<evidence type="ECO:0000313" key="5">
    <source>
        <dbReference type="Proteomes" id="UP000540656"/>
    </source>
</evidence>
<dbReference type="PRINTS" id="PR00455">
    <property type="entry name" value="HTHTETR"/>
</dbReference>
<dbReference type="GO" id="GO:0003700">
    <property type="term" value="F:DNA-binding transcription factor activity"/>
    <property type="evidence" value="ECO:0007669"/>
    <property type="project" value="TreeGrafter"/>
</dbReference>
<organism evidence="4 5">
    <name type="scientific">Nocardioides daedukensis</name>
    <dbReference type="NCBI Taxonomy" id="634462"/>
    <lineage>
        <taxon>Bacteria</taxon>
        <taxon>Bacillati</taxon>
        <taxon>Actinomycetota</taxon>
        <taxon>Actinomycetes</taxon>
        <taxon>Propionibacteriales</taxon>
        <taxon>Nocardioidaceae</taxon>
        <taxon>Nocardioides</taxon>
    </lineage>
</organism>
<proteinExistence type="predicted"/>
<dbReference type="PROSITE" id="PS01081">
    <property type="entry name" value="HTH_TETR_1"/>
    <property type="match status" value="2"/>
</dbReference>
<accession>A0A7Y9S5F4</accession>
<feature type="domain" description="HTH tetR-type" evidence="3">
    <location>
        <begin position="16"/>
        <end position="76"/>
    </location>
</feature>